<feature type="region of interest" description="Disordered" evidence="1">
    <location>
        <begin position="271"/>
        <end position="341"/>
    </location>
</feature>
<dbReference type="PROSITE" id="PS51257">
    <property type="entry name" value="PROKAR_LIPOPROTEIN"/>
    <property type="match status" value="1"/>
</dbReference>
<organism evidence="2 3">
    <name type="scientific">Pseudochryseolinea flava</name>
    <dbReference type="NCBI Taxonomy" id="2059302"/>
    <lineage>
        <taxon>Bacteria</taxon>
        <taxon>Pseudomonadati</taxon>
        <taxon>Bacteroidota</taxon>
        <taxon>Cytophagia</taxon>
        <taxon>Cytophagales</taxon>
        <taxon>Fulvivirgaceae</taxon>
        <taxon>Pseudochryseolinea</taxon>
    </lineage>
</organism>
<comment type="caution">
    <text evidence="2">The sequence shown here is derived from an EMBL/GenBank/DDBJ whole genome shotgun (WGS) entry which is preliminary data.</text>
</comment>
<accession>A0A364XW44</accession>
<dbReference type="OrthoDB" id="981677at2"/>
<evidence type="ECO:0000313" key="2">
    <source>
        <dbReference type="EMBL" id="RAV98595.1"/>
    </source>
</evidence>
<gene>
    <name evidence="2" type="ORF">DQQ10_22945</name>
</gene>
<dbReference type="EMBL" id="QMFY01000016">
    <property type="protein sequence ID" value="RAV98595.1"/>
    <property type="molecule type" value="Genomic_DNA"/>
</dbReference>
<feature type="compositionally biased region" description="Basic and acidic residues" evidence="1">
    <location>
        <begin position="330"/>
        <end position="341"/>
    </location>
</feature>
<reference evidence="2 3" key="1">
    <citation type="submission" date="2018-06" db="EMBL/GenBank/DDBJ databases">
        <title>Chryseolinea flavus sp. nov., a member of the phylum Bacteroidetes isolated from soil.</title>
        <authorList>
            <person name="Li Y."/>
            <person name="Wang J."/>
        </authorList>
    </citation>
    <scope>NUCLEOTIDE SEQUENCE [LARGE SCALE GENOMIC DNA]</scope>
    <source>
        <strain evidence="2 3">SDU1-6</strain>
    </source>
</reference>
<dbReference type="AlphaFoldDB" id="A0A364XW44"/>
<evidence type="ECO:0000313" key="3">
    <source>
        <dbReference type="Proteomes" id="UP000251889"/>
    </source>
</evidence>
<feature type="region of interest" description="Disordered" evidence="1">
    <location>
        <begin position="242"/>
        <end position="261"/>
    </location>
</feature>
<dbReference type="RefSeq" id="WP_112749271.1">
    <property type="nucleotide sequence ID" value="NZ_QMFY01000016.1"/>
</dbReference>
<name>A0A364XW44_9BACT</name>
<evidence type="ECO:0000256" key="1">
    <source>
        <dbReference type="SAM" id="MobiDB-lite"/>
    </source>
</evidence>
<sequence length="341" mass="38835">MIRAFFVIFIANLLLSGCTQRMICPAYQSAYIYDKDELRKKFSYFENDTMPKVYTASKNKYLVAEDVSYKKKLRQLQTVVMKPVNVVVPDSLQPGYVPGMDEDGVVPGAELDLAARSVIDSTYIVDVPTDSVAAPEEDSVYMISKDKEVRVLRYNFPDSLVYDSASGKYGRETPTYYVEEVKFNVDQDNYMWYLRDYLVLPDVRLAHLGQQEQASGASAKKKKEKKGFFGFFKNLFKKKDKSAATDSTDVAEPPVKSEDDFDYVDEDSVQQATTATQVAPKAEKKEKKGLFGRKKKADQDQPAETSDEKPARRKKDKKKKSEETEEAPTEEEKQKEEEDGF</sequence>
<dbReference type="Proteomes" id="UP000251889">
    <property type="component" value="Unassembled WGS sequence"/>
</dbReference>
<keyword evidence="3" id="KW-1185">Reference proteome</keyword>
<protein>
    <recommendedName>
        <fullName evidence="4">Lipoprotein</fullName>
    </recommendedName>
</protein>
<proteinExistence type="predicted"/>
<evidence type="ECO:0008006" key="4">
    <source>
        <dbReference type="Google" id="ProtNLM"/>
    </source>
</evidence>